<dbReference type="RefSeq" id="WP_137088967.1">
    <property type="nucleotide sequence ID" value="NZ_CP028923.1"/>
</dbReference>
<dbReference type="KEGG" id="fpf:DCC35_00715"/>
<organism evidence="1 2">
    <name type="scientific">Mangrovivirga cuniculi</name>
    <dbReference type="NCBI Taxonomy" id="2715131"/>
    <lineage>
        <taxon>Bacteria</taxon>
        <taxon>Pseudomonadati</taxon>
        <taxon>Bacteroidota</taxon>
        <taxon>Cytophagia</taxon>
        <taxon>Cytophagales</taxon>
        <taxon>Mangrovivirgaceae</taxon>
        <taxon>Mangrovivirga</taxon>
    </lineage>
</organism>
<dbReference type="Proteomes" id="UP000298616">
    <property type="component" value="Chromosome"/>
</dbReference>
<evidence type="ECO:0000313" key="2">
    <source>
        <dbReference type="Proteomes" id="UP000298616"/>
    </source>
</evidence>
<dbReference type="OrthoDB" id="1100725at2"/>
<evidence type="ECO:0000313" key="1">
    <source>
        <dbReference type="EMBL" id="QCK13372.1"/>
    </source>
</evidence>
<dbReference type="AlphaFoldDB" id="A0A4D7JLF3"/>
<gene>
    <name evidence="1" type="ORF">DCC35_00715</name>
</gene>
<protein>
    <submittedName>
        <fullName evidence="1">Uncharacterized protein</fullName>
    </submittedName>
</protein>
<name>A0A4D7JLF3_9BACT</name>
<accession>A0A4D7JLF3</accession>
<reference evidence="1 2" key="1">
    <citation type="submission" date="2018-04" db="EMBL/GenBank/DDBJ databases">
        <title>Complete genome uncultured novel isolate.</title>
        <authorList>
            <person name="Merlino G."/>
        </authorList>
    </citation>
    <scope>NUCLEOTIDE SEQUENCE [LARGE SCALE GENOMIC DNA]</scope>
    <source>
        <strain evidence="2">R1DC9</strain>
    </source>
</reference>
<sequence length="362" mass="41981">MSSPALNEYYLNDYASNVARQICAATFSETEKVSGSDIKKLTSVRQVNYFVIKYLFQNWKKEMKQITASPYFNYDHPEVKEALITFKNKVSNHILIAENDLEPLVKESVKDTLMLMYSPYDYFIAEFKQSAPLKVKTLEEKGKYLTINKKLWDSLIASLKNSSEEEFTAGYLESEFNKVCEESGHEPDSIDHIIEDLGEYQPIEEGKLYSESRGDYDADPVHEEKVVESEVSLKETDEMINENIEEEDSNNPKPIVDKYQSDYETLNDKVASERGKVKTLADQNLNSIKKGLSLNQRYMFTRELFGGDPQMFDQAIEKLDDCSEYNEVISLIEKEFAPNNHWNMDSYEVSEFMHMVNRRFPD</sequence>
<proteinExistence type="predicted"/>
<keyword evidence="2" id="KW-1185">Reference proteome</keyword>
<dbReference type="EMBL" id="CP028923">
    <property type="protein sequence ID" value="QCK13372.1"/>
    <property type="molecule type" value="Genomic_DNA"/>
</dbReference>